<evidence type="ECO:0000256" key="3">
    <source>
        <dbReference type="ARBA" id="ARBA00023239"/>
    </source>
</evidence>
<feature type="domain" description="Pyruvate carboxyltransferase" evidence="4">
    <location>
        <begin position="7"/>
        <end position="273"/>
    </location>
</feature>
<accession>A0AAU8BS36</accession>
<dbReference type="Pfam" id="PF00682">
    <property type="entry name" value="HMGL-like"/>
    <property type="match status" value="1"/>
</dbReference>
<dbReference type="AlphaFoldDB" id="A0AAU8BS36"/>
<dbReference type="GO" id="GO:0004419">
    <property type="term" value="F:hydroxymethylglutaryl-CoA lyase activity"/>
    <property type="evidence" value="ECO:0007669"/>
    <property type="project" value="TreeGrafter"/>
</dbReference>
<evidence type="ECO:0000259" key="4">
    <source>
        <dbReference type="PROSITE" id="PS50991"/>
    </source>
</evidence>
<protein>
    <submittedName>
        <fullName evidence="5">Hydroxymethylglutaryl-CoA lyase</fullName>
    </submittedName>
</protein>
<dbReference type="GO" id="GO:0046951">
    <property type="term" value="P:ketone body biosynthetic process"/>
    <property type="evidence" value="ECO:0007669"/>
    <property type="project" value="TreeGrafter"/>
</dbReference>
<dbReference type="PANTHER" id="PTHR42738:SF7">
    <property type="entry name" value="HYDROXYMETHYLGLUTARYL-COA LYASE"/>
    <property type="match status" value="1"/>
</dbReference>
<reference evidence="5" key="1">
    <citation type="submission" date="2023-01" db="EMBL/GenBank/DDBJ databases">
        <title>Vibrio sp. CB1-14 genome sequencing.</title>
        <authorList>
            <person name="Otstavnykh N."/>
            <person name="Isaeva M."/>
            <person name="Meleshko D."/>
        </authorList>
    </citation>
    <scope>NUCLEOTIDE SEQUENCE</scope>
    <source>
        <strain evidence="5">CB1-14</strain>
    </source>
</reference>
<evidence type="ECO:0000313" key="5">
    <source>
        <dbReference type="EMBL" id="XCD19069.1"/>
    </source>
</evidence>
<proteinExistence type="inferred from homology"/>
<dbReference type="GO" id="GO:0046872">
    <property type="term" value="F:metal ion binding"/>
    <property type="evidence" value="ECO:0007669"/>
    <property type="project" value="UniProtKB-KW"/>
</dbReference>
<dbReference type="KEGG" id="vck:PG915_22365"/>
<gene>
    <name evidence="5" type="ORF">PG915_22365</name>
</gene>
<keyword evidence="3 5" id="KW-0456">Lyase</keyword>
<dbReference type="RefSeq" id="WP_353500193.1">
    <property type="nucleotide sequence ID" value="NZ_CP115921.1"/>
</dbReference>
<keyword evidence="2" id="KW-0479">Metal-binding</keyword>
<dbReference type="InterPro" id="IPR000891">
    <property type="entry name" value="PYR_CT"/>
</dbReference>
<dbReference type="InterPro" id="IPR013785">
    <property type="entry name" value="Aldolase_TIM"/>
</dbReference>
<dbReference type="EMBL" id="CP115921">
    <property type="protein sequence ID" value="XCD19069.1"/>
    <property type="molecule type" value="Genomic_DNA"/>
</dbReference>
<comment type="similarity">
    <text evidence="1">Belongs to the HMG-CoA lyase family.</text>
</comment>
<dbReference type="PANTHER" id="PTHR42738">
    <property type="entry name" value="HYDROXYMETHYLGLUTARYL-COA LYASE"/>
    <property type="match status" value="1"/>
</dbReference>
<dbReference type="Gene3D" id="3.20.20.70">
    <property type="entry name" value="Aldolase class I"/>
    <property type="match status" value="1"/>
</dbReference>
<dbReference type="FunFam" id="3.20.20.70:FF:000071">
    <property type="entry name" value="Hydroxymethylglutaryl-CoA lyase"/>
    <property type="match status" value="1"/>
</dbReference>
<dbReference type="GO" id="GO:0006552">
    <property type="term" value="P:L-leucine catabolic process"/>
    <property type="evidence" value="ECO:0007669"/>
    <property type="project" value="TreeGrafter"/>
</dbReference>
<name>A0AAU8BS36_9VIBR</name>
<evidence type="ECO:0000256" key="2">
    <source>
        <dbReference type="ARBA" id="ARBA00022723"/>
    </source>
</evidence>
<dbReference type="SUPFAM" id="SSF51569">
    <property type="entry name" value="Aldolase"/>
    <property type="match status" value="1"/>
</dbReference>
<dbReference type="NCBIfam" id="NF004283">
    <property type="entry name" value="PRK05692.1"/>
    <property type="match status" value="1"/>
</dbReference>
<sequence>MTLPESVNIVEVGARDGLQNEPKVSLEAKVSLIDSLSQSGLRYIEAGAFVSPKRVPQMADSDRVFSNIQRRPGIIYSALTPNVRGLEAALEARADEIAVFASASESFSQNNIHCSIAESLARFEPVIALAQQHNIKVRGYLSCVADCPYEGATSPNMVADIAKAMYDLGCYQISLGDTIGSGTPLRIANMIEAVSARVSLSDLAVHFHDTYGQALANIYQALTMGIDTIDSSIAGLGGCPYAPGASGNIATEDVIYLCHGLGIDTSVDLNTLVQASSAICKALNRVPQSKITLAQILHQ</sequence>
<evidence type="ECO:0000256" key="1">
    <source>
        <dbReference type="ARBA" id="ARBA00009405"/>
    </source>
</evidence>
<dbReference type="CDD" id="cd07938">
    <property type="entry name" value="DRE_TIM_HMGL"/>
    <property type="match status" value="1"/>
</dbReference>
<dbReference type="InterPro" id="IPR043594">
    <property type="entry name" value="HMGL"/>
</dbReference>
<dbReference type="PROSITE" id="PS50991">
    <property type="entry name" value="PYR_CT"/>
    <property type="match status" value="1"/>
</dbReference>
<organism evidence="5">
    <name type="scientific">Vibrio chaetopteri</name>
    <dbReference type="NCBI Taxonomy" id="3016528"/>
    <lineage>
        <taxon>Bacteria</taxon>
        <taxon>Pseudomonadati</taxon>
        <taxon>Pseudomonadota</taxon>
        <taxon>Gammaproteobacteria</taxon>
        <taxon>Vibrionales</taxon>
        <taxon>Vibrionaceae</taxon>
        <taxon>Vibrio</taxon>
    </lineage>
</organism>